<evidence type="ECO:0000256" key="2">
    <source>
        <dbReference type="ARBA" id="ARBA00022980"/>
    </source>
</evidence>
<keyword evidence="6" id="KW-1185">Reference proteome</keyword>
<dbReference type="HAMAP" id="MF_01302_B">
    <property type="entry name" value="Ribosomal_uS8_B"/>
    <property type="match status" value="1"/>
</dbReference>
<dbReference type="GO" id="GO:0005840">
    <property type="term" value="C:ribosome"/>
    <property type="evidence" value="ECO:0007669"/>
    <property type="project" value="UniProtKB-KW"/>
</dbReference>
<dbReference type="Pfam" id="PF00410">
    <property type="entry name" value="Ribosomal_S8"/>
    <property type="match status" value="1"/>
</dbReference>
<evidence type="ECO:0000313" key="5">
    <source>
        <dbReference type="EMBL" id="PXF47751.1"/>
    </source>
</evidence>
<evidence type="ECO:0000256" key="4">
    <source>
        <dbReference type="RuleBase" id="RU003660"/>
    </source>
</evidence>
<comment type="similarity">
    <text evidence="1 4">Belongs to the universal ribosomal protein uS8 family.</text>
</comment>
<evidence type="ECO:0000256" key="3">
    <source>
        <dbReference type="ARBA" id="ARBA00023274"/>
    </source>
</evidence>
<gene>
    <name evidence="5" type="ORF">BWQ96_02433</name>
</gene>
<dbReference type="Proteomes" id="UP000247409">
    <property type="component" value="Unassembled WGS sequence"/>
</dbReference>
<dbReference type="InterPro" id="IPR035987">
    <property type="entry name" value="Ribosomal_uS8_sf"/>
</dbReference>
<sequence>MRGKGVLLRDPVSDLFTRIRNGQTARRATILHPYSRFVSDIIGVLIKQGYVKSMRIIPPESPRAPQFNHIEVSLRYDDYGEPAIKRIRRVSKPSRRVYRSIAQLPLASNGLGSWILTTPKGVIHCAEARQLSVGGEIIGEVL</sequence>
<dbReference type="AlphaFoldDB" id="A0A2V3J028"/>
<evidence type="ECO:0000256" key="1">
    <source>
        <dbReference type="ARBA" id="ARBA00006471"/>
    </source>
</evidence>
<dbReference type="GO" id="GO:1990904">
    <property type="term" value="C:ribonucleoprotein complex"/>
    <property type="evidence" value="ECO:0007669"/>
    <property type="project" value="UniProtKB-KW"/>
</dbReference>
<dbReference type="PANTHER" id="PTHR11758">
    <property type="entry name" value="40S RIBOSOMAL PROTEIN S15A"/>
    <property type="match status" value="1"/>
</dbReference>
<dbReference type="GO" id="GO:0006412">
    <property type="term" value="P:translation"/>
    <property type="evidence" value="ECO:0007669"/>
    <property type="project" value="InterPro"/>
</dbReference>
<dbReference type="InterPro" id="IPR047863">
    <property type="entry name" value="Ribosomal_uS8_CS"/>
</dbReference>
<dbReference type="PROSITE" id="PS00053">
    <property type="entry name" value="RIBOSOMAL_S8"/>
    <property type="match status" value="1"/>
</dbReference>
<dbReference type="Gene3D" id="3.30.1370.30">
    <property type="match status" value="1"/>
</dbReference>
<keyword evidence="2 4" id="KW-0689">Ribosomal protein</keyword>
<reference evidence="5 6" key="1">
    <citation type="journal article" date="2018" name="Mol. Biol. Evol.">
        <title>Analysis of the draft genome of the red seaweed Gracilariopsis chorda provides insights into genome size evolution in Rhodophyta.</title>
        <authorList>
            <person name="Lee J."/>
            <person name="Yang E.C."/>
            <person name="Graf L."/>
            <person name="Yang J.H."/>
            <person name="Qiu H."/>
            <person name="Zel Zion U."/>
            <person name="Chan C.X."/>
            <person name="Stephens T.G."/>
            <person name="Weber A.P.M."/>
            <person name="Boo G.H."/>
            <person name="Boo S.M."/>
            <person name="Kim K.M."/>
            <person name="Shin Y."/>
            <person name="Jung M."/>
            <person name="Lee S.J."/>
            <person name="Yim H.S."/>
            <person name="Lee J.H."/>
            <person name="Bhattacharya D."/>
            <person name="Yoon H.S."/>
        </authorList>
    </citation>
    <scope>NUCLEOTIDE SEQUENCE [LARGE SCALE GENOMIC DNA]</scope>
    <source>
        <strain evidence="5 6">SKKU-2015</strain>
        <tissue evidence="5">Whole body</tissue>
    </source>
</reference>
<proteinExistence type="inferred from homology"/>
<dbReference type="Gene3D" id="3.30.1490.10">
    <property type="match status" value="1"/>
</dbReference>
<organism evidence="5 6">
    <name type="scientific">Gracilariopsis chorda</name>
    <dbReference type="NCBI Taxonomy" id="448386"/>
    <lineage>
        <taxon>Eukaryota</taxon>
        <taxon>Rhodophyta</taxon>
        <taxon>Florideophyceae</taxon>
        <taxon>Rhodymeniophycidae</taxon>
        <taxon>Gracilariales</taxon>
        <taxon>Gracilariaceae</taxon>
        <taxon>Gracilariopsis</taxon>
    </lineage>
</organism>
<dbReference type="OrthoDB" id="409928at2759"/>
<dbReference type="FunFam" id="3.30.1490.10:FF:000001">
    <property type="entry name" value="30S ribosomal protein S8"/>
    <property type="match status" value="1"/>
</dbReference>
<accession>A0A2V3J028</accession>
<dbReference type="GO" id="GO:0005737">
    <property type="term" value="C:cytoplasm"/>
    <property type="evidence" value="ECO:0007669"/>
    <property type="project" value="UniProtKB-ARBA"/>
</dbReference>
<dbReference type="SUPFAM" id="SSF56047">
    <property type="entry name" value="Ribosomal protein S8"/>
    <property type="match status" value="1"/>
</dbReference>
<dbReference type="STRING" id="448386.A0A2V3J028"/>
<protein>
    <submittedName>
        <fullName evidence="5">30S ribosomal protein S8</fullName>
    </submittedName>
</protein>
<dbReference type="EMBL" id="NBIV01000020">
    <property type="protein sequence ID" value="PXF47751.1"/>
    <property type="molecule type" value="Genomic_DNA"/>
</dbReference>
<dbReference type="NCBIfam" id="NF001109">
    <property type="entry name" value="PRK00136.1"/>
    <property type="match status" value="1"/>
</dbReference>
<comment type="caution">
    <text evidence="5">The sequence shown here is derived from an EMBL/GenBank/DDBJ whole genome shotgun (WGS) entry which is preliminary data.</text>
</comment>
<keyword evidence="3 4" id="KW-0687">Ribonucleoprotein</keyword>
<evidence type="ECO:0000313" key="6">
    <source>
        <dbReference type="Proteomes" id="UP000247409"/>
    </source>
</evidence>
<dbReference type="GO" id="GO:0003735">
    <property type="term" value="F:structural constituent of ribosome"/>
    <property type="evidence" value="ECO:0007669"/>
    <property type="project" value="InterPro"/>
</dbReference>
<name>A0A2V3J028_9FLOR</name>
<dbReference type="InterPro" id="IPR000630">
    <property type="entry name" value="Ribosomal_uS8"/>
</dbReference>